<sequence length="671" mass="72245">MAQGPAGSIKAAYGNNEYQGLALIGMMTARSMIRSLGNEPPILADGRRAPDRREISLRWLSGTFLTGITSSILMGVALFAALDGRQQLAIPAEASAAIPTNDADAASRGKRLLGGNIVAMPTDRKVMEVSTVVHEGNKEVVRRKPFAHVKMNLAANHVAQEDYPNFDPMTIFSSSETPPPPAARAGVIYGSNVESEVSLQTVAFPIKGSMYAFAPAMTLEEVEENVRSNGSVLTDGGGQLSALYYVDPQRFSSKDDGGGLDITAGLSARVVEENISVSTPEAINSHTREYADDIIPVRKVETVSQAMAEVGYPEGKAREISGYLQSRLGEANLSVGDVLRIGVIQEGDMVLVVRASLYRRGDHRVTVALDDHGRFVDGQEPPMLDAVASAFSEQPAQVVAGRELPRVYDGIYRAALSYGMSKEMTGTLVKLLASNVDLQAQLKPTDKIEAFFSVADEKGQANKDSELLYVNARFGDTTSRFYRFQNSDDNSVDYFDEDGKSIRQFLLRNPLPNGRMTSGFGMRGHPILGKALMHTGTDWAAPRGTPIIATGNGVVEKAGWDSGGYGNQTLIRHANGYVSSYNHQSAIAPGVREGAKITQGQVIGYVGSTGQSTGTHLHYELIVNGTKVDAMKVRLPGGNSLNGKALARFEEERKRIDTLLNTQSPDEVASR</sequence>
<dbReference type="KEGG" id="ngl:RG1141_CH35130"/>
<dbReference type="InterPro" id="IPR016047">
    <property type="entry name" value="M23ase_b-sheet_dom"/>
</dbReference>
<dbReference type="InterPro" id="IPR050570">
    <property type="entry name" value="Cell_wall_metabolism_enzyme"/>
</dbReference>
<keyword evidence="2" id="KW-0645">Protease</keyword>
<dbReference type="GO" id="GO:0006508">
    <property type="term" value="P:proteolysis"/>
    <property type="evidence" value="ECO:0007669"/>
    <property type="project" value="UniProtKB-KW"/>
</dbReference>
<evidence type="ECO:0000256" key="2">
    <source>
        <dbReference type="ARBA" id="ARBA00022670"/>
    </source>
</evidence>
<proteinExistence type="predicted"/>
<evidence type="ECO:0000256" key="1">
    <source>
        <dbReference type="ARBA" id="ARBA00001947"/>
    </source>
</evidence>
<evidence type="ECO:0000256" key="3">
    <source>
        <dbReference type="ARBA" id="ARBA00022723"/>
    </source>
</evidence>
<dbReference type="PANTHER" id="PTHR21666">
    <property type="entry name" value="PEPTIDASE-RELATED"/>
    <property type="match status" value="1"/>
</dbReference>
<dbReference type="CDD" id="cd12797">
    <property type="entry name" value="M23_peptidase"/>
    <property type="match status" value="1"/>
</dbReference>
<name>A0A068TBE0_NEOGA</name>
<dbReference type="AlphaFoldDB" id="A0A068TBE0"/>
<gene>
    <name evidence="9" type="primary">m23B</name>
    <name evidence="9" type="ORF">RG1141_CH35130</name>
</gene>
<dbReference type="Proteomes" id="UP000028186">
    <property type="component" value="Chromosome I"/>
</dbReference>
<keyword evidence="7" id="KW-0472">Membrane</keyword>
<dbReference type="SUPFAM" id="SSF51261">
    <property type="entry name" value="Duplicated hybrid motif"/>
    <property type="match status" value="1"/>
</dbReference>
<dbReference type="InterPro" id="IPR011055">
    <property type="entry name" value="Dup_hybrid_motif"/>
</dbReference>
<keyword evidence="7" id="KW-0812">Transmembrane</keyword>
<dbReference type="Gene3D" id="3.10.450.350">
    <property type="match status" value="1"/>
</dbReference>
<dbReference type="GO" id="GO:0046872">
    <property type="term" value="F:metal ion binding"/>
    <property type="evidence" value="ECO:0007669"/>
    <property type="project" value="UniProtKB-KW"/>
</dbReference>
<organism evidence="9 10">
    <name type="scientific">Neorhizobium galegae bv. officinalis bv. officinalis str. HAMBI 1141</name>
    <dbReference type="NCBI Taxonomy" id="1028801"/>
    <lineage>
        <taxon>Bacteria</taxon>
        <taxon>Pseudomonadati</taxon>
        <taxon>Pseudomonadota</taxon>
        <taxon>Alphaproteobacteria</taxon>
        <taxon>Hyphomicrobiales</taxon>
        <taxon>Rhizobiaceae</taxon>
        <taxon>Rhizobium/Agrobacterium group</taxon>
        <taxon>Neorhizobium</taxon>
    </lineage>
</organism>
<feature type="transmembrane region" description="Helical" evidence="7">
    <location>
        <begin position="57"/>
        <end position="82"/>
    </location>
</feature>
<dbReference type="eggNOG" id="COG0739">
    <property type="taxonomic scope" value="Bacteria"/>
</dbReference>
<reference evidence="10" key="1">
    <citation type="journal article" date="2014" name="BMC Genomics">
        <title>Genome sequencing of two Neorhizobium galegae strains reveals a noeT gene responsible for the unusual acetylation of the nodulation factors.</title>
        <authorList>
            <person name="Osterman J."/>
            <person name="Marsh J."/>
            <person name="Laine P.K."/>
            <person name="Zeng Z."/>
            <person name="Alatalo E."/>
            <person name="Sullivan J.T."/>
            <person name="Young J.P."/>
            <person name="Thomas-Oates J."/>
            <person name="Paulin L."/>
            <person name="Lindstrom K."/>
        </authorList>
    </citation>
    <scope>NUCLEOTIDE SEQUENCE [LARGE SCALE GENOMIC DNA]</scope>
    <source>
        <strain evidence="10">HAMBI 1141</strain>
    </source>
</reference>
<dbReference type="PATRIC" id="fig|1028801.3.peg.3578"/>
<dbReference type="EMBL" id="HG938355">
    <property type="protein sequence ID" value="CDN55842.1"/>
    <property type="molecule type" value="Genomic_DNA"/>
</dbReference>
<evidence type="ECO:0000313" key="10">
    <source>
        <dbReference type="Proteomes" id="UP000028186"/>
    </source>
</evidence>
<feature type="domain" description="M23ase beta-sheet core" evidence="8">
    <location>
        <begin position="533"/>
        <end position="629"/>
    </location>
</feature>
<dbReference type="GO" id="GO:0004222">
    <property type="term" value="F:metalloendopeptidase activity"/>
    <property type="evidence" value="ECO:0007669"/>
    <property type="project" value="TreeGrafter"/>
</dbReference>
<evidence type="ECO:0000256" key="5">
    <source>
        <dbReference type="ARBA" id="ARBA00022833"/>
    </source>
</evidence>
<protein>
    <submittedName>
        <fullName evidence="9">Peptidase M23B</fullName>
    </submittedName>
</protein>
<keyword evidence="7" id="KW-1133">Transmembrane helix</keyword>
<evidence type="ECO:0000256" key="6">
    <source>
        <dbReference type="ARBA" id="ARBA00023049"/>
    </source>
</evidence>
<keyword evidence="6" id="KW-0482">Metalloprotease</keyword>
<evidence type="ECO:0000256" key="7">
    <source>
        <dbReference type="SAM" id="Phobius"/>
    </source>
</evidence>
<evidence type="ECO:0000259" key="8">
    <source>
        <dbReference type="Pfam" id="PF01551"/>
    </source>
</evidence>
<evidence type="ECO:0000256" key="4">
    <source>
        <dbReference type="ARBA" id="ARBA00022801"/>
    </source>
</evidence>
<dbReference type="HOGENOM" id="CLU_026846_2_0_5"/>
<dbReference type="Pfam" id="PF01551">
    <property type="entry name" value="Peptidase_M23"/>
    <property type="match status" value="1"/>
</dbReference>
<keyword evidence="4" id="KW-0378">Hydrolase</keyword>
<evidence type="ECO:0000313" key="9">
    <source>
        <dbReference type="EMBL" id="CDN55842.1"/>
    </source>
</evidence>
<dbReference type="Gene3D" id="2.70.70.10">
    <property type="entry name" value="Glucose Permease (Domain IIA)"/>
    <property type="match status" value="1"/>
</dbReference>
<keyword evidence="3" id="KW-0479">Metal-binding</keyword>
<comment type="cofactor">
    <cofactor evidence="1">
        <name>Zn(2+)</name>
        <dbReference type="ChEBI" id="CHEBI:29105"/>
    </cofactor>
</comment>
<dbReference type="PANTHER" id="PTHR21666:SF288">
    <property type="entry name" value="CELL DIVISION PROTEIN YTFB"/>
    <property type="match status" value="1"/>
</dbReference>
<accession>A0A068TBE0</accession>
<keyword evidence="5" id="KW-0862">Zinc</keyword>